<protein>
    <submittedName>
        <fullName evidence="7">Glycerol acyltransferase</fullName>
    </submittedName>
    <submittedName>
        <fullName evidence="8">Putative hemolysin</fullName>
    </submittedName>
</protein>
<evidence type="ECO:0000256" key="4">
    <source>
        <dbReference type="ARBA" id="ARBA00023098"/>
    </source>
</evidence>
<dbReference type="PANTHER" id="PTHR37323:SF1">
    <property type="entry name" value="L-ORNITHINE N(ALPHA)-ACYLTRANSFERASE"/>
    <property type="match status" value="1"/>
</dbReference>
<comment type="pathway">
    <text evidence="1">Lipid metabolism.</text>
</comment>
<dbReference type="GO" id="GO:0016746">
    <property type="term" value="F:acyltransferase activity"/>
    <property type="evidence" value="ECO:0007669"/>
    <property type="project" value="UniProtKB-KW"/>
</dbReference>
<dbReference type="InterPro" id="IPR045746">
    <property type="entry name" value="ACT14924-like_Acyltransf_dom"/>
</dbReference>
<dbReference type="AlphaFoldDB" id="A0A2P8CFU1"/>
<dbReference type="OrthoDB" id="1113830at2"/>
<evidence type="ECO:0000256" key="2">
    <source>
        <dbReference type="ARBA" id="ARBA00022516"/>
    </source>
</evidence>
<dbReference type="EMBL" id="PYGC01000003">
    <property type="protein sequence ID" value="PSK83853.1"/>
    <property type="molecule type" value="Genomic_DNA"/>
</dbReference>
<reference evidence="7 10" key="2">
    <citation type="submission" date="2019-10" db="EMBL/GenBank/DDBJ databases">
        <title>Prolixibacter strains distinguished by the presence of nitrate reductase genes were adept at nitrate-dependent anaerobic corrosion of metallic iron and carbon steel.</title>
        <authorList>
            <person name="Iino T."/>
            <person name="Shono N."/>
            <person name="Ito K."/>
            <person name="Nakamura R."/>
            <person name="Sueoka K."/>
            <person name="Harayama S."/>
            <person name="Ohkuma M."/>
        </authorList>
    </citation>
    <scope>NUCLEOTIDE SEQUENCE [LARGE SCALE GENOMIC DNA]</scope>
    <source>
        <strain evidence="7 10">MIC1-1</strain>
    </source>
</reference>
<evidence type="ECO:0000256" key="5">
    <source>
        <dbReference type="ARBA" id="ARBA00023315"/>
    </source>
</evidence>
<gene>
    <name evidence="8" type="ORF">CLV93_103269</name>
    <name evidence="7" type="ORF">JCM18694_36400</name>
</gene>
<dbReference type="CDD" id="cd07986">
    <property type="entry name" value="LPLAT_ACT14924-like"/>
    <property type="match status" value="1"/>
</dbReference>
<organism evidence="8 9">
    <name type="scientific">Prolixibacter denitrificans</name>
    <dbReference type="NCBI Taxonomy" id="1541063"/>
    <lineage>
        <taxon>Bacteria</taxon>
        <taxon>Pseudomonadati</taxon>
        <taxon>Bacteroidota</taxon>
        <taxon>Bacteroidia</taxon>
        <taxon>Marinilabiliales</taxon>
        <taxon>Prolixibacteraceae</taxon>
        <taxon>Prolixibacter</taxon>
    </lineage>
</organism>
<dbReference type="SMART" id="SM00563">
    <property type="entry name" value="PlsC"/>
    <property type="match status" value="1"/>
</dbReference>
<keyword evidence="10" id="KW-1185">Reference proteome</keyword>
<proteinExistence type="predicted"/>
<keyword evidence="2" id="KW-0444">Lipid biosynthesis</keyword>
<keyword evidence="5 7" id="KW-0012">Acyltransferase</keyword>
<dbReference type="SUPFAM" id="SSF55729">
    <property type="entry name" value="Acyl-CoA N-acyltransferases (Nat)"/>
    <property type="match status" value="1"/>
</dbReference>
<dbReference type="InterPro" id="IPR002123">
    <property type="entry name" value="Plipid/glycerol_acylTrfase"/>
</dbReference>
<dbReference type="Proteomes" id="UP000240621">
    <property type="component" value="Unassembled WGS sequence"/>
</dbReference>
<reference evidence="8 9" key="1">
    <citation type="submission" date="2018-03" db="EMBL/GenBank/DDBJ databases">
        <title>Genomic Encyclopedia of Archaeal and Bacterial Type Strains, Phase II (KMG-II): from individual species to whole genera.</title>
        <authorList>
            <person name="Goeker M."/>
        </authorList>
    </citation>
    <scope>NUCLEOTIDE SEQUENCE [LARGE SCALE GENOMIC DNA]</scope>
    <source>
        <strain evidence="8 9">DSM 27267</strain>
    </source>
</reference>
<dbReference type="GO" id="GO:0006629">
    <property type="term" value="P:lipid metabolic process"/>
    <property type="evidence" value="ECO:0007669"/>
    <property type="project" value="UniProtKB-KW"/>
</dbReference>
<evidence type="ECO:0000256" key="3">
    <source>
        <dbReference type="ARBA" id="ARBA00022679"/>
    </source>
</evidence>
<sequence length="604" mass="69628">MGIVSSKDLVKASPFIQYLGGEYFAKFLMHLLRFNELNTLYEEIGNKSGIEFIDALIDYLDIRLEFNPQDLERIPATGGFITVSNHPFGGIDGILLIKLMSMVRDDQKVLANFLLKKVKPIGEYFFAVNPFENMPEAGSSVSGMKAAFDHINEGGVLSIFPAGEVSTKYNSANFIADREWLYPAIKFIRKADVPVVPIFFHGTNSRMFHWLGRIHPTLRTARLASELLNKKGKTIKVRIGNPIPVKEQHSFTDIHQYGRYLRSKTYCLDTGLEVKRFFNYSLKRKTKPEEIIAPASKEAILEEIRNLHPDFLLFDIKNYSIYCAPSEVMPNILHEIGRLREITFREVGEGTNRATDLDEFDLYYNQMFIWDRDEEKIVGAYRIGKGADIIRQFGVQGFYTQSLFRMKKGFKDTLNQSLELGRSFIVKEYQRKPLPLFLLWKGILYFLLRNPEYRYLLGPVSISNTYSEKSKELIIRYIMANFYDYKSAKHIRPRNRHKVTTLDENLNVALENLTDDIRSLDKFIGDIDEYNKGLPVLLKKYLGLNAKIIGFNVDPKFNNCLDGLIILDLFDVPQETIVSLSKEANDMSILERFYSNTETDKAKE</sequence>
<comment type="caution">
    <text evidence="8">The sequence shown here is derived from an EMBL/GenBank/DDBJ whole genome shotgun (WGS) entry which is preliminary data.</text>
</comment>
<dbReference type="Proteomes" id="UP000396862">
    <property type="component" value="Unassembled WGS sequence"/>
</dbReference>
<evidence type="ECO:0000313" key="10">
    <source>
        <dbReference type="Proteomes" id="UP000396862"/>
    </source>
</evidence>
<accession>A0A2P8CFU1</accession>
<keyword evidence="4" id="KW-0443">Lipid metabolism</keyword>
<dbReference type="Pfam" id="PF13444">
    <property type="entry name" value="Acetyltransf_5"/>
    <property type="match status" value="1"/>
</dbReference>
<dbReference type="RefSeq" id="WP_106541679.1">
    <property type="nucleotide sequence ID" value="NZ_BLAU01000001.1"/>
</dbReference>
<dbReference type="SUPFAM" id="SSF69593">
    <property type="entry name" value="Glycerol-3-phosphate (1)-acyltransferase"/>
    <property type="match status" value="1"/>
</dbReference>
<dbReference type="InterPro" id="IPR016181">
    <property type="entry name" value="Acyl_CoA_acyltransferase"/>
</dbReference>
<keyword evidence="3" id="KW-0808">Transferase</keyword>
<evidence type="ECO:0000313" key="7">
    <source>
        <dbReference type="EMBL" id="GET23394.1"/>
    </source>
</evidence>
<dbReference type="PANTHER" id="PTHR37323">
    <property type="entry name" value="GCN5-RELATED N-ACETYLTRANSFERASE"/>
    <property type="match status" value="1"/>
</dbReference>
<evidence type="ECO:0000256" key="1">
    <source>
        <dbReference type="ARBA" id="ARBA00005189"/>
    </source>
</evidence>
<evidence type="ECO:0000313" key="9">
    <source>
        <dbReference type="Proteomes" id="UP000240621"/>
    </source>
</evidence>
<name>A0A2P8CFU1_9BACT</name>
<evidence type="ECO:0000259" key="6">
    <source>
        <dbReference type="SMART" id="SM00563"/>
    </source>
</evidence>
<dbReference type="InterPro" id="IPR052351">
    <property type="entry name" value="Ornithine_N-alpha-AT"/>
</dbReference>
<evidence type="ECO:0000313" key="8">
    <source>
        <dbReference type="EMBL" id="PSK83853.1"/>
    </source>
</evidence>
<dbReference type="Pfam" id="PF19576">
    <property type="entry name" value="Acyltransf_2"/>
    <property type="match status" value="1"/>
</dbReference>
<feature type="domain" description="Phospholipid/glycerol acyltransferase" evidence="6">
    <location>
        <begin position="80"/>
        <end position="203"/>
    </location>
</feature>
<dbReference type="EMBL" id="BLAU01000001">
    <property type="protein sequence ID" value="GET23394.1"/>
    <property type="molecule type" value="Genomic_DNA"/>
</dbReference>